<dbReference type="PRINTS" id="PR01161">
    <property type="entry name" value="TUBULIN"/>
</dbReference>
<feature type="domain" description="Tubulin/FtsZ GTPase" evidence="9">
    <location>
        <begin position="59"/>
        <end position="121"/>
    </location>
</feature>
<dbReference type="SUPFAM" id="SSF52490">
    <property type="entry name" value="Tubulin nucleotide-binding domain-like"/>
    <property type="match status" value="1"/>
</dbReference>
<evidence type="ECO:0000256" key="8">
    <source>
        <dbReference type="ARBA" id="ARBA00049117"/>
    </source>
</evidence>
<evidence type="ECO:0000256" key="2">
    <source>
        <dbReference type="ARBA" id="ARBA00022701"/>
    </source>
</evidence>
<keyword evidence="3" id="KW-0547">Nucleotide-binding</keyword>
<organism evidence="10 11">
    <name type="scientific">Fraxinus pennsylvanica</name>
    <dbReference type="NCBI Taxonomy" id="56036"/>
    <lineage>
        <taxon>Eukaryota</taxon>
        <taxon>Viridiplantae</taxon>
        <taxon>Streptophyta</taxon>
        <taxon>Embryophyta</taxon>
        <taxon>Tracheophyta</taxon>
        <taxon>Spermatophyta</taxon>
        <taxon>Magnoliopsida</taxon>
        <taxon>eudicotyledons</taxon>
        <taxon>Gunneridae</taxon>
        <taxon>Pentapetalae</taxon>
        <taxon>asterids</taxon>
        <taxon>lamiids</taxon>
        <taxon>Lamiales</taxon>
        <taxon>Oleaceae</taxon>
        <taxon>Oleeae</taxon>
        <taxon>Fraxinus</taxon>
    </lineage>
</organism>
<dbReference type="InterPro" id="IPR002452">
    <property type="entry name" value="Alpha_tubulin"/>
</dbReference>
<dbReference type="EMBL" id="OU503055">
    <property type="protein sequence ID" value="CAI9784047.1"/>
    <property type="molecule type" value="Genomic_DNA"/>
</dbReference>
<dbReference type="InterPro" id="IPR000217">
    <property type="entry name" value="Tubulin"/>
</dbReference>
<dbReference type="PANTHER" id="PTHR11588">
    <property type="entry name" value="TUBULIN"/>
    <property type="match status" value="1"/>
</dbReference>
<dbReference type="InterPro" id="IPR036525">
    <property type="entry name" value="Tubulin/FtsZ_GTPase_sf"/>
</dbReference>
<keyword evidence="4" id="KW-0378">Hydrolase</keyword>
<evidence type="ECO:0000313" key="10">
    <source>
        <dbReference type="EMBL" id="CAI9784047.1"/>
    </source>
</evidence>
<name>A0AAD2E9Q7_9LAMI</name>
<accession>A0AAD2E9Q7</accession>
<dbReference type="GO" id="GO:0007017">
    <property type="term" value="P:microtubule-based process"/>
    <property type="evidence" value="ECO:0007669"/>
    <property type="project" value="InterPro"/>
</dbReference>
<evidence type="ECO:0000256" key="5">
    <source>
        <dbReference type="ARBA" id="ARBA00022842"/>
    </source>
</evidence>
<evidence type="ECO:0000313" key="11">
    <source>
        <dbReference type="Proteomes" id="UP000834106"/>
    </source>
</evidence>
<dbReference type="Pfam" id="PF00091">
    <property type="entry name" value="Tubulin"/>
    <property type="match status" value="1"/>
</dbReference>
<reference evidence="10" key="1">
    <citation type="submission" date="2023-05" db="EMBL/GenBank/DDBJ databases">
        <authorList>
            <person name="Huff M."/>
        </authorList>
    </citation>
    <scope>NUCLEOTIDE SEQUENCE</scope>
</reference>
<evidence type="ECO:0000256" key="4">
    <source>
        <dbReference type="ARBA" id="ARBA00022801"/>
    </source>
</evidence>
<dbReference type="GO" id="GO:0005874">
    <property type="term" value="C:microtubule"/>
    <property type="evidence" value="ECO:0007669"/>
    <property type="project" value="UniProtKB-KW"/>
</dbReference>
<evidence type="ECO:0000256" key="1">
    <source>
        <dbReference type="ARBA" id="ARBA00009636"/>
    </source>
</evidence>
<keyword evidence="6" id="KW-0342">GTP-binding</keyword>
<evidence type="ECO:0000259" key="9">
    <source>
        <dbReference type="Pfam" id="PF00091"/>
    </source>
</evidence>
<comment type="function">
    <text evidence="7">Tubulin is the major constituent of microtubules, a cylinder consisting of laterally associated linear protofilaments composed of alpha- and beta-tubulin heterodimers. Microtubules grow by the addition of GTP-tubulin dimers to the microtubule end, where a stabilizing cap forms. Below the cap, tubulin dimers are in GDP-bound state, owing to GTPase activity of alpha-tubulin.</text>
</comment>
<evidence type="ECO:0000256" key="7">
    <source>
        <dbReference type="ARBA" id="ARBA00034296"/>
    </source>
</evidence>
<dbReference type="Proteomes" id="UP000834106">
    <property type="component" value="Chromosome 20"/>
</dbReference>
<evidence type="ECO:0000256" key="3">
    <source>
        <dbReference type="ARBA" id="ARBA00022741"/>
    </source>
</evidence>
<keyword evidence="2" id="KW-0493">Microtubule</keyword>
<protein>
    <recommendedName>
        <fullName evidence="9">Tubulin/FtsZ GTPase domain-containing protein</fullName>
    </recommendedName>
</protein>
<dbReference type="GO" id="GO:0016787">
    <property type="term" value="F:hydrolase activity"/>
    <property type="evidence" value="ECO:0007669"/>
    <property type="project" value="UniProtKB-KW"/>
</dbReference>
<proteinExistence type="inferred from homology"/>
<dbReference type="GO" id="GO:0005200">
    <property type="term" value="F:structural constituent of cytoskeleton"/>
    <property type="evidence" value="ECO:0007669"/>
    <property type="project" value="InterPro"/>
</dbReference>
<gene>
    <name evidence="10" type="ORF">FPE_LOCUS31477</name>
</gene>
<dbReference type="AlphaFoldDB" id="A0AAD2E9Q7"/>
<dbReference type="InterPro" id="IPR003008">
    <property type="entry name" value="Tubulin_FtsZ_GTPase"/>
</dbReference>
<comment type="catalytic activity">
    <reaction evidence="8">
        <text>GTP + H2O = GDP + phosphate + H(+)</text>
        <dbReference type="Rhea" id="RHEA:19669"/>
        <dbReference type="ChEBI" id="CHEBI:15377"/>
        <dbReference type="ChEBI" id="CHEBI:15378"/>
        <dbReference type="ChEBI" id="CHEBI:37565"/>
        <dbReference type="ChEBI" id="CHEBI:43474"/>
        <dbReference type="ChEBI" id="CHEBI:58189"/>
    </reaction>
    <physiologicalReaction direction="left-to-right" evidence="8">
        <dbReference type="Rhea" id="RHEA:19670"/>
    </physiologicalReaction>
</comment>
<dbReference type="PRINTS" id="PR01162">
    <property type="entry name" value="ALPHATUBULIN"/>
</dbReference>
<dbReference type="GO" id="GO:0005525">
    <property type="term" value="F:GTP binding"/>
    <property type="evidence" value="ECO:0007669"/>
    <property type="project" value="UniProtKB-KW"/>
</dbReference>
<sequence>MEGTARETRFAGDLPLSPSSGVFSRSNKRQIYIHLHIFLISISSKKSKRNPRDKTVVVENNTFFSEIGAEKHVTRTVFMDLSTTVIDEVRTGTYRHLFHPEQLLTGKDDAANNFARGLYTITLPTTLLEGFTRLAKRLLISASTGFESYVVAVQSVV</sequence>
<comment type="similarity">
    <text evidence="1">Belongs to the tubulin family.</text>
</comment>
<keyword evidence="5" id="KW-0460">Magnesium</keyword>
<dbReference type="Gene3D" id="3.40.50.1440">
    <property type="entry name" value="Tubulin/FtsZ, GTPase domain"/>
    <property type="match status" value="1"/>
</dbReference>
<evidence type="ECO:0000256" key="6">
    <source>
        <dbReference type="ARBA" id="ARBA00023134"/>
    </source>
</evidence>
<keyword evidence="11" id="KW-1185">Reference proteome</keyword>